<keyword evidence="2" id="KW-1185">Reference proteome</keyword>
<dbReference type="AlphaFoldDB" id="A0A6H5I3A1"/>
<evidence type="ECO:0008006" key="3">
    <source>
        <dbReference type="Google" id="ProtNLM"/>
    </source>
</evidence>
<reference evidence="1 2" key="1">
    <citation type="submission" date="2020-02" db="EMBL/GenBank/DDBJ databases">
        <authorList>
            <person name="Ferguson B K."/>
        </authorList>
    </citation>
    <scope>NUCLEOTIDE SEQUENCE [LARGE SCALE GENOMIC DNA]</scope>
</reference>
<accession>A0A6H5I3A1</accession>
<protein>
    <recommendedName>
        <fullName evidence="3">DDE Tnp4 domain-containing protein</fullName>
    </recommendedName>
</protein>
<dbReference type="EMBL" id="CADCXV010000563">
    <property type="protein sequence ID" value="CAB0030859.1"/>
    <property type="molecule type" value="Genomic_DNA"/>
</dbReference>
<gene>
    <name evidence="1" type="ORF">TBRA_LOCUS2844</name>
</gene>
<organism evidence="1 2">
    <name type="scientific">Trichogramma brassicae</name>
    <dbReference type="NCBI Taxonomy" id="86971"/>
    <lineage>
        <taxon>Eukaryota</taxon>
        <taxon>Metazoa</taxon>
        <taxon>Ecdysozoa</taxon>
        <taxon>Arthropoda</taxon>
        <taxon>Hexapoda</taxon>
        <taxon>Insecta</taxon>
        <taxon>Pterygota</taxon>
        <taxon>Neoptera</taxon>
        <taxon>Endopterygota</taxon>
        <taxon>Hymenoptera</taxon>
        <taxon>Apocrita</taxon>
        <taxon>Proctotrupomorpha</taxon>
        <taxon>Chalcidoidea</taxon>
        <taxon>Trichogrammatidae</taxon>
        <taxon>Trichogramma</taxon>
    </lineage>
</organism>
<sequence>MPPLLQPGQRQLSTEDANTARIVTKTRWIVEARNGHIKTKFKYLDHDTQVHVLPNIGDFYRIAGAIINSVCAHAVNASLYGLPDVYNWFFRRRTIDNEKSLEAENLEDVCRRPQRSNILRQLTHRLLFFEKTEAGLYSEPEKFVFSAKGRVHLIVSKTTRVVSKKMKHQNSYLTEHPRKVQK</sequence>
<evidence type="ECO:0000313" key="2">
    <source>
        <dbReference type="Proteomes" id="UP000479190"/>
    </source>
</evidence>
<name>A0A6H5I3A1_9HYME</name>
<feature type="non-terminal residue" evidence="1">
    <location>
        <position position="182"/>
    </location>
</feature>
<evidence type="ECO:0000313" key="1">
    <source>
        <dbReference type="EMBL" id="CAB0030859.1"/>
    </source>
</evidence>
<dbReference type="Proteomes" id="UP000479190">
    <property type="component" value="Unassembled WGS sequence"/>
</dbReference>
<dbReference type="OrthoDB" id="7446692at2759"/>
<proteinExistence type="predicted"/>